<feature type="binding site" evidence="6">
    <location>
        <position position="324"/>
    </location>
    <ligand>
        <name>FAD</name>
        <dbReference type="ChEBI" id="CHEBI:57692"/>
    </ligand>
</feature>
<dbReference type="SUPFAM" id="SSF51905">
    <property type="entry name" value="FAD/NAD(P)-binding domain"/>
    <property type="match status" value="1"/>
</dbReference>
<dbReference type="Proteomes" id="UP000051166">
    <property type="component" value="Unassembled WGS sequence"/>
</dbReference>
<dbReference type="GO" id="GO:0050661">
    <property type="term" value="F:NADP binding"/>
    <property type="evidence" value="ECO:0007669"/>
    <property type="project" value="UniProtKB-UniRule"/>
</dbReference>
<feature type="binding site" evidence="6">
    <location>
        <position position="49"/>
    </location>
    <ligand>
        <name>FAD</name>
        <dbReference type="ChEBI" id="CHEBI:57692"/>
    </ligand>
</feature>
<comment type="subunit">
    <text evidence="1 6">Homodimer.</text>
</comment>
<keyword evidence="2 6" id="KW-0285">Flavoprotein</keyword>
<comment type="similarity">
    <text evidence="6">Belongs to the ferredoxin--NADP reductase type 2 family.</text>
</comment>
<comment type="caution">
    <text evidence="8">The sequence shown here is derived from an EMBL/GenBank/DDBJ whole genome shotgun (WGS) entry which is preliminary data.</text>
</comment>
<evidence type="ECO:0000313" key="9">
    <source>
        <dbReference type="Proteomes" id="UP000051166"/>
    </source>
</evidence>
<dbReference type="InterPro" id="IPR050097">
    <property type="entry name" value="Ferredoxin-NADP_redctase_2"/>
</dbReference>
<evidence type="ECO:0000256" key="4">
    <source>
        <dbReference type="ARBA" id="ARBA00022857"/>
    </source>
</evidence>
<dbReference type="Pfam" id="PF07992">
    <property type="entry name" value="Pyr_redox_2"/>
    <property type="match status" value="1"/>
</dbReference>
<keyword evidence="5 6" id="KW-0560">Oxidoreductase</keyword>
<feature type="binding site" evidence="6">
    <location>
        <position position="36"/>
    </location>
    <ligand>
        <name>FAD</name>
        <dbReference type="ChEBI" id="CHEBI:57692"/>
    </ligand>
</feature>
<dbReference type="GO" id="GO:0050660">
    <property type="term" value="F:flavin adenine dinucleotide binding"/>
    <property type="evidence" value="ECO:0007669"/>
    <property type="project" value="UniProtKB-UniRule"/>
</dbReference>
<accession>A0A0R1V4N0</accession>
<dbReference type="InterPro" id="IPR023753">
    <property type="entry name" value="FAD/NAD-binding_dom"/>
</dbReference>
<evidence type="ECO:0000256" key="3">
    <source>
        <dbReference type="ARBA" id="ARBA00022827"/>
    </source>
</evidence>
<feature type="binding site" evidence="6">
    <location>
        <position position="284"/>
    </location>
    <ligand>
        <name>FAD</name>
        <dbReference type="ChEBI" id="CHEBI:57692"/>
    </ligand>
</feature>
<feature type="binding site" evidence="6">
    <location>
        <position position="122"/>
    </location>
    <ligand>
        <name>FAD</name>
        <dbReference type="ChEBI" id="CHEBI:57692"/>
    </ligand>
</feature>
<feature type="binding site" evidence="6">
    <location>
        <position position="44"/>
    </location>
    <ligand>
        <name>FAD</name>
        <dbReference type="ChEBI" id="CHEBI:57692"/>
    </ligand>
</feature>
<sequence length="334" mass="36953">MSNEDYYDITVVGGGPVGLFAATYACMRQAKTQIIESLDKLGGQVTNLFPAKKIYDIPAFSSIKGNALINELVQQVQQFAPQIFLNEKVQEISKTASGFKLVTNLRTTYSRTIIIATGVGAFQPRKLALPNANSFENQQLLYSISDPQKFANKDVMIAGGGDSAVDWALELAPFAKTLHIVHRRSKFRALEANVARLHETQTIFDTPYLITDLQKGADTKIKVTLKKVKEDSTTQLRADYLLVNYGFVTDTKILQDWNLETQHNLLQVSPNMQTSTPGIYAAGDIIDYAGRVNLIATGFGEAPIAVNSAMHYLNPDLRQPAHSTQLIKKFPKIK</sequence>
<dbReference type="PANTHER" id="PTHR48105">
    <property type="entry name" value="THIOREDOXIN REDUCTASE 1-RELATED-RELATED"/>
    <property type="match status" value="1"/>
</dbReference>
<dbReference type="EMBL" id="AZFQ01000006">
    <property type="protein sequence ID" value="KRM00538.1"/>
    <property type="molecule type" value="Genomic_DNA"/>
</dbReference>
<comment type="cofactor">
    <cofactor evidence="6">
        <name>FAD</name>
        <dbReference type="ChEBI" id="CHEBI:57692"/>
    </cofactor>
    <text evidence="6">Binds 1 FAD per subunit.</text>
</comment>
<gene>
    <name evidence="8" type="ORF">FD50_GL000847</name>
</gene>
<evidence type="ECO:0000259" key="7">
    <source>
        <dbReference type="Pfam" id="PF07992"/>
    </source>
</evidence>
<reference evidence="8 9" key="1">
    <citation type="journal article" date="2015" name="Genome Announc.">
        <title>Expanding the biotechnology potential of lactobacilli through comparative genomics of 213 strains and associated genera.</title>
        <authorList>
            <person name="Sun Z."/>
            <person name="Harris H.M."/>
            <person name="McCann A."/>
            <person name="Guo C."/>
            <person name="Argimon S."/>
            <person name="Zhang W."/>
            <person name="Yang X."/>
            <person name="Jeffery I.B."/>
            <person name="Cooney J.C."/>
            <person name="Kagawa T.F."/>
            <person name="Liu W."/>
            <person name="Song Y."/>
            <person name="Salvetti E."/>
            <person name="Wrobel A."/>
            <person name="Rasinkangas P."/>
            <person name="Parkhill J."/>
            <person name="Rea M.C."/>
            <person name="O'Sullivan O."/>
            <person name="Ritari J."/>
            <person name="Douillard F.P."/>
            <person name="Paul Ross R."/>
            <person name="Yang R."/>
            <person name="Briner A.E."/>
            <person name="Felis G.E."/>
            <person name="de Vos W.M."/>
            <person name="Barrangou R."/>
            <person name="Klaenhammer T.R."/>
            <person name="Caufield P.W."/>
            <person name="Cui Y."/>
            <person name="Zhang H."/>
            <person name="O'Toole P.W."/>
        </authorList>
    </citation>
    <scope>NUCLEOTIDE SEQUENCE [LARGE SCALE GENOMIC DNA]</scope>
    <source>
        <strain evidence="8 9">DSM 16230</strain>
    </source>
</reference>
<evidence type="ECO:0000256" key="6">
    <source>
        <dbReference type="HAMAP-Rule" id="MF_01685"/>
    </source>
</evidence>
<dbReference type="AlphaFoldDB" id="A0A0R1V4N0"/>
<keyword evidence="9" id="KW-1185">Reference proteome</keyword>
<keyword evidence="3 6" id="KW-0274">FAD</keyword>
<dbReference type="OrthoDB" id="9806179at2"/>
<dbReference type="PRINTS" id="PR00368">
    <property type="entry name" value="FADPNR"/>
</dbReference>
<evidence type="ECO:0000256" key="5">
    <source>
        <dbReference type="ARBA" id="ARBA00023002"/>
    </source>
</evidence>
<comment type="caution">
    <text evidence="6">Lacks conserved residue(s) required for the propagation of feature annotation.</text>
</comment>
<dbReference type="GeneID" id="98306974"/>
<evidence type="ECO:0000313" key="8">
    <source>
        <dbReference type="EMBL" id="KRM00538.1"/>
    </source>
</evidence>
<feature type="binding site" evidence="6">
    <location>
        <position position="89"/>
    </location>
    <ligand>
        <name>FAD</name>
        <dbReference type="ChEBI" id="CHEBI:57692"/>
    </ligand>
</feature>
<dbReference type="GO" id="GO:0004324">
    <property type="term" value="F:ferredoxin-NADP+ reductase activity"/>
    <property type="evidence" value="ECO:0007669"/>
    <property type="project" value="UniProtKB-UniRule"/>
</dbReference>
<keyword evidence="4 6" id="KW-0521">NADP</keyword>
<dbReference type="STRING" id="1423801.FD50_GL000847"/>
<protein>
    <recommendedName>
        <fullName evidence="6">Ferredoxin--NADP reductase</fullName>
        <shortName evidence="6">FNR</shortName>
        <shortName evidence="6">Fd-NADP(+) reductase</shortName>
        <ecNumber evidence="6">1.18.1.2</ecNumber>
    </recommendedName>
</protein>
<dbReference type="HAMAP" id="MF_01685">
    <property type="entry name" value="FENR2"/>
    <property type="match status" value="1"/>
</dbReference>
<dbReference type="PRINTS" id="PR00469">
    <property type="entry name" value="PNDRDTASEII"/>
</dbReference>
<feature type="domain" description="FAD/NAD(P)-binding" evidence="7">
    <location>
        <begin position="7"/>
        <end position="301"/>
    </location>
</feature>
<dbReference type="RefSeq" id="WP_056959400.1">
    <property type="nucleotide sequence ID" value="NZ_AZFQ01000006.1"/>
</dbReference>
<dbReference type="PATRIC" id="fig|1423801.4.peg.861"/>
<evidence type="ECO:0000256" key="2">
    <source>
        <dbReference type="ARBA" id="ARBA00022630"/>
    </source>
</evidence>
<proteinExistence type="inferred from homology"/>
<organism evidence="8 9">
    <name type="scientific">Liquorilactobacillus satsumensis DSM 16230 = JCM 12392</name>
    <dbReference type="NCBI Taxonomy" id="1423801"/>
    <lineage>
        <taxon>Bacteria</taxon>
        <taxon>Bacillati</taxon>
        <taxon>Bacillota</taxon>
        <taxon>Bacilli</taxon>
        <taxon>Lactobacillales</taxon>
        <taxon>Lactobacillaceae</taxon>
        <taxon>Liquorilactobacillus</taxon>
    </lineage>
</organism>
<dbReference type="Gene3D" id="3.50.50.60">
    <property type="entry name" value="FAD/NAD(P)-binding domain"/>
    <property type="match status" value="2"/>
</dbReference>
<name>A0A0R1V4N0_9LACO</name>
<dbReference type="InterPro" id="IPR036188">
    <property type="entry name" value="FAD/NAD-bd_sf"/>
</dbReference>
<comment type="catalytic activity">
    <reaction evidence="6">
        <text>2 reduced [2Fe-2S]-[ferredoxin] + NADP(+) + H(+) = 2 oxidized [2Fe-2S]-[ferredoxin] + NADPH</text>
        <dbReference type="Rhea" id="RHEA:20125"/>
        <dbReference type="Rhea" id="RHEA-COMP:10000"/>
        <dbReference type="Rhea" id="RHEA-COMP:10001"/>
        <dbReference type="ChEBI" id="CHEBI:15378"/>
        <dbReference type="ChEBI" id="CHEBI:33737"/>
        <dbReference type="ChEBI" id="CHEBI:33738"/>
        <dbReference type="ChEBI" id="CHEBI:57783"/>
        <dbReference type="ChEBI" id="CHEBI:58349"/>
        <dbReference type="EC" id="1.18.1.2"/>
    </reaction>
</comment>
<dbReference type="EC" id="1.18.1.2" evidence="6"/>
<evidence type="ECO:0000256" key="1">
    <source>
        <dbReference type="ARBA" id="ARBA00011738"/>
    </source>
</evidence>
<dbReference type="InterPro" id="IPR022890">
    <property type="entry name" value="Fd--NADP_Rdtase_type_2"/>
</dbReference>